<protein>
    <recommendedName>
        <fullName evidence="4">Tetratricopeptide repeat protein</fullName>
    </recommendedName>
</protein>
<dbReference type="PANTHER" id="PTHR12558:SF33">
    <property type="entry name" value="BLL7664 PROTEIN"/>
    <property type="match status" value="1"/>
</dbReference>
<feature type="transmembrane region" description="Helical" evidence="1">
    <location>
        <begin position="96"/>
        <end position="115"/>
    </location>
</feature>
<organism evidence="2 3">
    <name type="scientific">Thermomonas beijingensis</name>
    <dbReference type="NCBI Taxonomy" id="2872701"/>
    <lineage>
        <taxon>Bacteria</taxon>
        <taxon>Pseudomonadati</taxon>
        <taxon>Pseudomonadota</taxon>
        <taxon>Gammaproteobacteria</taxon>
        <taxon>Lysobacterales</taxon>
        <taxon>Lysobacteraceae</taxon>
        <taxon>Thermomonas</taxon>
    </lineage>
</organism>
<keyword evidence="1" id="KW-0812">Transmembrane</keyword>
<keyword evidence="3" id="KW-1185">Reference proteome</keyword>
<evidence type="ECO:0000256" key="1">
    <source>
        <dbReference type="SAM" id="Phobius"/>
    </source>
</evidence>
<evidence type="ECO:0000313" key="2">
    <source>
        <dbReference type="EMBL" id="MBZ4185983.1"/>
    </source>
</evidence>
<dbReference type="Gene3D" id="1.25.40.10">
    <property type="entry name" value="Tetratricopeptide repeat domain"/>
    <property type="match status" value="2"/>
</dbReference>
<sequence>MAQWLHQLKRRNVLRAAALYIGAVWALAQGIAQLAPVFGIPDWAVRWFIIAGVIGFPFWIVFAWFYEFTQGGLKRESEWDTDDRAARLHDRRLDKWIIGVLLVAVVLLVTNQFVLRRDATSLADATASAEQDGTGLKSIAVLPLVNASGDPQQQFFSDGLSENLIDVLSSIEGLRVSGRSSSFLFRNSKDDPRTIGAKLNVSYLLTGSVQRSSDTIRVRAEVVDTHTGASVFSKRFERPGGDLFALQDELSKSIADTLNVELLSPTADVMGHRPPSGNLEAYNAFLRANFLADLGSEHDTRRAIDEYTHATALDPRYAMAWASLSRNLTSLAALYLTGDEARSAYAKARAAGDKALALAPDMGDAHVARGWLLENADLDWAGASFEYEKALALSPSNQQTKFSLASMKALQGQLAEAVKLSGNAIAQNQLSPNWWNWYSAYLSGLGRTDDAEAAIRKSIALRPQGSSTWAQLAIIEIQRGDAKAALEAANNEPEGVWHDIARAMALQIGKDRQAADAALALLIKDYGDVAPFQVAQVQALRRDDKAVFQWLDKAHEVQDPGIGNLLIDPLLMRYKQDPRMADFCKTVGLPMPTTSEAVGI</sequence>
<dbReference type="RefSeq" id="WP_223628057.1">
    <property type="nucleotide sequence ID" value="NZ_JAIQDJ010000002.1"/>
</dbReference>
<evidence type="ECO:0000313" key="3">
    <source>
        <dbReference type="Proteomes" id="UP001430290"/>
    </source>
</evidence>
<dbReference type="Proteomes" id="UP001430290">
    <property type="component" value="Unassembled WGS sequence"/>
</dbReference>
<feature type="transmembrane region" description="Helical" evidence="1">
    <location>
        <begin position="44"/>
        <end position="66"/>
    </location>
</feature>
<keyword evidence="1" id="KW-1133">Transmembrane helix</keyword>
<dbReference type="SUPFAM" id="SSF48439">
    <property type="entry name" value="Protein prenylyltransferase"/>
    <property type="match status" value="1"/>
</dbReference>
<dbReference type="InterPro" id="IPR011990">
    <property type="entry name" value="TPR-like_helical_dom_sf"/>
</dbReference>
<feature type="transmembrane region" description="Helical" evidence="1">
    <location>
        <begin position="12"/>
        <end position="32"/>
    </location>
</feature>
<name>A0ABS7TDR2_9GAMM</name>
<evidence type="ECO:0008006" key="4">
    <source>
        <dbReference type="Google" id="ProtNLM"/>
    </source>
</evidence>
<dbReference type="PANTHER" id="PTHR12558">
    <property type="entry name" value="CELL DIVISION CYCLE 16,23,27"/>
    <property type="match status" value="1"/>
</dbReference>
<dbReference type="Gene3D" id="3.40.50.10070">
    <property type="entry name" value="TolB, N-terminal domain"/>
    <property type="match status" value="1"/>
</dbReference>
<gene>
    <name evidence="2" type="ORF">K7B09_06520</name>
</gene>
<proteinExistence type="predicted"/>
<comment type="caution">
    <text evidence="2">The sequence shown here is derived from an EMBL/GenBank/DDBJ whole genome shotgun (WGS) entry which is preliminary data.</text>
</comment>
<keyword evidence="1" id="KW-0472">Membrane</keyword>
<reference evidence="2" key="1">
    <citation type="submission" date="2021-09" db="EMBL/GenBank/DDBJ databases">
        <authorList>
            <person name="Wu T."/>
            <person name="Guo S.Z."/>
        </authorList>
    </citation>
    <scope>NUCLEOTIDE SEQUENCE</scope>
    <source>
        <strain evidence="2">RSS-23</strain>
    </source>
</reference>
<dbReference type="EMBL" id="JAIQDJ010000002">
    <property type="protein sequence ID" value="MBZ4185983.1"/>
    <property type="molecule type" value="Genomic_DNA"/>
</dbReference>
<accession>A0ABS7TDR2</accession>